<feature type="coiled-coil region" evidence="8">
    <location>
        <begin position="448"/>
        <end position="475"/>
    </location>
</feature>
<evidence type="ECO:0000313" key="13">
    <source>
        <dbReference type="Proteomes" id="UP000254504"/>
    </source>
</evidence>
<keyword evidence="5 11" id="KW-0418">Kinase</keyword>
<gene>
    <name evidence="11" type="ORF">ATR_1363</name>
    <name evidence="12" type="ORF">CRU87_09135</name>
</gene>
<evidence type="ECO:0000313" key="11">
    <source>
        <dbReference type="EMBL" id="AXK49220.1"/>
    </source>
</evidence>
<dbReference type="SUPFAM" id="SSF103190">
    <property type="entry name" value="Sensory domain-like"/>
    <property type="match status" value="1"/>
</dbReference>
<dbReference type="KEGG" id="atp:ATR_1363"/>
<evidence type="ECO:0000256" key="2">
    <source>
        <dbReference type="ARBA" id="ARBA00012438"/>
    </source>
</evidence>
<keyword evidence="7" id="KW-0902">Two-component regulatory system</keyword>
<keyword evidence="4" id="KW-0547">Nucleotide-binding</keyword>
<evidence type="ECO:0000256" key="9">
    <source>
        <dbReference type="SAM" id="Phobius"/>
    </source>
</evidence>
<evidence type="ECO:0000256" key="8">
    <source>
        <dbReference type="SAM" id="Coils"/>
    </source>
</evidence>
<dbReference type="PANTHER" id="PTHR42878:SF7">
    <property type="entry name" value="SENSOR HISTIDINE KINASE GLRK"/>
    <property type="match status" value="1"/>
</dbReference>
<name>A0AAD0QMG9_9BACT</name>
<organism evidence="11 13">
    <name type="scientific">Aliarcobacter trophiarum LMG 25534</name>
    <dbReference type="NCBI Taxonomy" id="1032241"/>
    <lineage>
        <taxon>Bacteria</taxon>
        <taxon>Pseudomonadati</taxon>
        <taxon>Campylobacterota</taxon>
        <taxon>Epsilonproteobacteria</taxon>
        <taxon>Campylobacterales</taxon>
        <taxon>Arcobacteraceae</taxon>
        <taxon>Aliarcobacter</taxon>
    </lineage>
</organism>
<reference evidence="11 13" key="2">
    <citation type="submission" date="2018-07" db="EMBL/GenBank/DDBJ databases">
        <title>Complete genome of the Arcobacter trophiarum type strain LMG 25534.</title>
        <authorList>
            <person name="Miller W.G."/>
            <person name="Yee E."/>
        </authorList>
    </citation>
    <scope>NUCLEOTIDE SEQUENCE [LARGE SCALE GENOMIC DNA]</scope>
    <source>
        <strain evidence="11 13">LMG 25534</strain>
    </source>
</reference>
<dbReference type="Proteomes" id="UP000254504">
    <property type="component" value="Chromosome"/>
</dbReference>
<keyword evidence="9" id="KW-0812">Transmembrane</keyword>
<dbReference type="EMBL" id="PDKD01000021">
    <property type="protein sequence ID" value="RXJ89562.1"/>
    <property type="molecule type" value="Genomic_DNA"/>
</dbReference>
<evidence type="ECO:0000256" key="6">
    <source>
        <dbReference type="ARBA" id="ARBA00022840"/>
    </source>
</evidence>
<evidence type="ECO:0000313" key="14">
    <source>
        <dbReference type="Proteomes" id="UP000289132"/>
    </source>
</evidence>
<evidence type="ECO:0000256" key="3">
    <source>
        <dbReference type="ARBA" id="ARBA00022679"/>
    </source>
</evidence>
<keyword evidence="9" id="KW-0472">Membrane</keyword>
<dbReference type="GO" id="GO:0004673">
    <property type="term" value="F:protein histidine kinase activity"/>
    <property type="evidence" value="ECO:0007669"/>
    <property type="project" value="UniProtKB-EC"/>
</dbReference>
<accession>A0AAD0QMG9</accession>
<keyword evidence="6" id="KW-0067">ATP-binding</keyword>
<evidence type="ECO:0000259" key="10">
    <source>
        <dbReference type="PROSITE" id="PS50109"/>
    </source>
</evidence>
<dbReference type="InterPro" id="IPR003594">
    <property type="entry name" value="HATPase_dom"/>
</dbReference>
<sequence>MLVSTQNKLQRNILNTKRNILLIILAFIVSTFFAIILTNYYINKKQKQLLETIYQATHKNIFEKTQNLISDKQNTSLAIAISLSKDKNLYENLENKDFKKLNYEQIAKLIETNSKYKNIWIQIFDSNLNSIYRSWTNIRGSLNFRPDLKKIEALKNISTSISAGLFNVGIKARVPIFDENNNFYGTLEVITHFDSITEDLVKNNISPIVIGDKSIKKNLTNPLLSKLFIDDYYIANENVDMNLYNYIKENGIENYINIENFIVENGYLISKYPLFDEKGNNLAYIINFMELNSINLENMKYVKIQAILASVIALIILFTAILAYYLRDIKEQNHKNKILLDSQPNIVIITDGEEIIDANKQLLSFFPLAKNLEDFKKKYICICNSFEDLKKDDYIVNKDYDGKNWVEYIFENQDKNFKAAIKNSKNELRHFSIKTSTAKIDLSIIVTFIDITNEILQLEKEKNEQRNLFQQSKINAIENTLNSIAHHWRQPLSVISTIASGMKLKEEFKQLTKNDILLSCDKIILNTKKLSNTIENFSNFFEKDDMASSYSLVEMVNNVILFCETIFDENSINCEFTYSEDFIINCSQSDFSDSILNILDNSIYALVNNKNKADRYILINFSNKILSIKDSGNGIEEELIMKIFEPYFSTKHQSFGLGLGLFTVNEFFVRNLNFKIELKNEEFEFKNKKLKGLNIIINFN</sequence>
<reference evidence="12 14" key="1">
    <citation type="submission" date="2017-10" db="EMBL/GenBank/DDBJ databases">
        <title>Genomics of the genus Arcobacter.</title>
        <authorList>
            <person name="Perez-Cataluna A."/>
            <person name="Figueras M.J."/>
        </authorList>
    </citation>
    <scope>NUCLEOTIDE SEQUENCE [LARGE SCALE GENOMIC DNA]</scope>
    <source>
        <strain evidence="12 14">LMG 25534</strain>
    </source>
</reference>
<dbReference type="Pfam" id="PF02518">
    <property type="entry name" value="HATPase_c"/>
    <property type="match status" value="1"/>
</dbReference>
<comment type="catalytic activity">
    <reaction evidence="1">
        <text>ATP + protein L-histidine = ADP + protein N-phospho-L-histidine.</text>
        <dbReference type="EC" id="2.7.13.3"/>
    </reaction>
</comment>
<evidence type="ECO:0000256" key="4">
    <source>
        <dbReference type="ARBA" id="ARBA00022741"/>
    </source>
</evidence>
<dbReference type="Gene3D" id="1.10.287.130">
    <property type="match status" value="1"/>
</dbReference>
<protein>
    <recommendedName>
        <fullName evidence="2">histidine kinase</fullName>
        <ecNumber evidence="2">2.7.13.3</ecNumber>
    </recommendedName>
</protein>
<keyword evidence="8" id="KW-0175">Coiled coil</keyword>
<dbReference type="GO" id="GO:0007234">
    <property type="term" value="P:osmosensory signaling via phosphorelay pathway"/>
    <property type="evidence" value="ECO:0007669"/>
    <property type="project" value="TreeGrafter"/>
</dbReference>
<keyword evidence="9" id="KW-1133">Transmembrane helix</keyword>
<dbReference type="InterPro" id="IPR005467">
    <property type="entry name" value="His_kinase_dom"/>
</dbReference>
<dbReference type="GO" id="GO:0000156">
    <property type="term" value="F:phosphorelay response regulator activity"/>
    <property type="evidence" value="ECO:0007669"/>
    <property type="project" value="TreeGrafter"/>
</dbReference>
<dbReference type="Proteomes" id="UP000289132">
    <property type="component" value="Unassembled WGS sequence"/>
</dbReference>
<dbReference type="InterPro" id="IPR050351">
    <property type="entry name" value="BphY/WalK/GraS-like"/>
</dbReference>
<dbReference type="EC" id="2.7.13.3" evidence="2"/>
<dbReference type="GO" id="GO:0030295">
    <property type="term" value="F:protein kinase activator activity"/>
    <property type="evidence" value="ECO:0007669"/>
    <property type="project" value="TreeGrafter"/>
</dbReference>
<evidence type="ECO:0000313" key="12">
    <source>
        <dbReference type="EMBL" id="RXJ89562.1"/>
    </source>
</evidence>
<dbReference type="EMBL" id="CP031367">
    <property type="protein sequence ID" value="AXK49220.1"/>
    <property type="molecule type" value="Genomic_DNA"/>
</dbReference>
<feature type="transmembrane region" description="Helical" evidence="9">
    <location>
        <begin position="20"/>
        <end position="42"/>
    </location>
</feature>
<feature type="transmembrane region" description="Helical" evidence="9">
    <location>
        <begin position="306"/>
        <end position="326"/>
    </location>
</feature>
<dbReference type="InterPro" id="IPR029151">
    <property type="entry name" value="Sensor-like_sf"/>
</dbReference>
<dbReference type="Gene3D" id="3.30.565.10">
    <property type="entry name" value="Histidine kinase-like ATPase, C-terminal domain"/>
    <property type="match status" value="1"/>
</dbReference>
<keyword evidence="14" id="KW-1185">Reference proteome</keyword>
<evidence type="ECO:0000256" key="1">
    <source>
        <dbReference type="ARBA" id="ARBA00000085"/>
    </source>
</evidence>
<dbReference type="SUPFAM" id="SSF55874">
    <property type="entry name" value="ATPase domain of HSP90 chaperone/DNA topoisomerase II/histidine kinase"/>
    <property type="match status" value="1"/>
</dbReference>
<feature type="domain" description="Histidine kinase" evidence="10">
    <location>
        <begin position="483"/>
        <end position="700"/>
    </location>
</feature>
<keyword evidence="3" id="KW-0808">Transferase</keyword>
<dbReference type="PANTHER" id="PTHR42878">
    <property type="entry name" value="TWO-COMPONENT HISTIDINE KINASE"/>
    <property type="match status" value="1"/>
</dbReference>
<proteinExistence type="predicted"/>
<dbReference type="PROSITE" id="PS50109">
    <property type="entry name" value="HIS_KIN"/>
    <property type="match status" value="1"/>
</dbReference>
<dbReference type="InterPro" id="IPR036890">
    <property type="entry name" value="HATPase_C_sf"/>
</dbReference>
<evidence type="ECO:0000256" key="7">
    <source>
        <dbReference type="ARBA" id="ARBA00023012"/>
    </source>
</evidence>
<dbReference type="AlphaFoldDB" id="A0AAD0QMG9"/>
<evidence type="ECO:0000256" key="5">
    <source>
        <dbReference type="ARBA" id="ARBA00022777"/>
    </source>
</evidence>
<dbReference type="GO" id="GO:0005524">
    <property type="term" value="F:ATP binding"/>
    <property type="evidence" value="ECO:0007669"/>
    <property type="project" value="UniProtKB-KW"/>
</dbReference>